<dbReference type="EMBL" id="HBGK01018814">
    <property type="protein sequence ID" value="CAD9280573.1"/>
    <property type="molecule type" value="Transcribed_RNA"/>
</dbReference>
<sequence>MTAAPKKSVASHHGPPRTLRQESESSRKMKSRQREELKIAPKQELTRTDETSFFFQYEKEVRSFAIYNLRQKRIFVVEWQLVELQSQEILIRLYSKNNDFIPFSGGNSVLDRY</sequence>
<proteinExistence type="predicted"/>
<dbReference type="AlphaFoldDB" id="A0A7S1UWD9"/>
<protein>
    <submittedName>
        <fullName evidence="2">Uncharacterized protein</fullName>
    </submittedName>
</protein>
<evidence type="ECO:0000256" key="1">
    <source>
        <dbReference type="SAM" id="MobiDB-lite"/>
    </source>
</evidence>
<evidence type="ECO:0000313" key="2">
    <source>
        <dbReference type="EMBL" id="CAD9280573.1"/>
    </source>
</evidence>
<reference evidence="2" key="1">
    <citation type="submission" date="2021-01" db="EMBL/GenBank/DDBJ databases">
        <authorList>
            <person name="Corre E."/>
            <person name="Pelletier E."/>
            <person name="Niang G."/>
            <person name="Scheremetjew M."/>
            <person name="Finn R."/>
            <person name="Kale V."/>
            <person name="Holt S."/>
            <person name="Cochrane G."/>
            <person name="Meng A."/>
            <person name="Brown T."/>
            <person name="Cohen L."/>
        </authorList>
    </citation>
    <scope>NUCLEOTIDE SEQUENCE</scope>
    <source>
        <strain evidence="2">CCMP 410</strain>
    </source>
</reference>
<feature type="region of interest" description="Disordered" evidence="1">
    <location>
        <begin position="1"/>
        <end position="42"/>
    </location>
</feature>
<feature type="compositionally biased region" description="Basic and acidic residues" evidence="1">
    <location>
        <begin position="19"/>
        <end position="42"/>
    </location>
</feature>
<accession>A0A7S1UWD9</accession>
<gene>
    <name evidence="2" type="ORF">GOCE00092_LOCUS9483</name>
</gene>
<organism evidence="2">
    <name type="scientific">Grammatophora oceanica</name>
    <dbReference type="NCBI Taxonomy" id="210454"/>
    <lineage>
        <taxon>Eukaryota</taxon>
        <taxon>Sar</taxon>
        <taxon>Stramenopiles</taxon>
        <taxon>Ochrophyta</taxon>
        <taxon>Bacillariophyta</taxon>
        <taxon>Fragilariophyceae</taxon>
        <taxon>Fragilariophycidae</taxon>
        <taxon>Rhabdonematales</taxon>
        <taxon>Grammatophoraceae</taxon>
        <taxon>Grammatophora</taxon>
    </lineage>
</organism>
<name>A0A7S1UWD9_9STRA</name>